<evidence type="ECO:0000313" key="2">
    <source>
        <dbReference type="EMBL" id="RKP54819.1"/>
    </source>
</evidence>
<accession>A0A494Y0I1</accession>
<dbReference type="Proteomes" id="UP000270342">
    <property type="component" value="Unassembled WGS sequence"/>
</dbReference>
<sequence>MRSAHRRFDRSACARYAWNHAARMKADATRHGKTCRFRVTFTVRRVASTAHAPRKTTPSPATLQLLRTLARRADPRGPVYTRRAQPHAERHARDMPATCPRYGLDMAAHRCILIAVDLG</sequence>
<keyword evidence="3" id="KW-1185">Reference proteome</keyword>
<evidence type="ECO:0000256" key="1">
    <source>
        <dbReference type="SAM" id="MobiDB-lite"/>
    </source>
</evidence>
<dbReference type="AlphaFoldDB" id="A0A494Y0I1"/>
<gene>
    <name evidence="2" type="ORF">D7S86_14390</name>
</gene>
<dbReference type="EMBL" id="RBZU01000005">
    <property type="protein sequence ID" value="RKP54819.1"/>
    <property type="molecule type" value="Genomic_DNA"/>
</dbReference>
<proteinExistence type="predicted"/>
<evidence type="ECO:0000313" key="3">
    <source>
        <dbReference type="Proteomes" id="UP000270342"/>
    </source>
</evidence>
<organism evidence="2 3">
    <name type="scientific">Pararobbsia silviterrae</name>
    <dbReference type="NCBI Taxonomy" id="1792498"/>
    <lineage>
        <taxon>Bacteria</taxon>
        <taxon>Pseudomonadati</taxon>
        <taxon>Pseudomonadota</taxon>
        <taxon>Betaproteobacteria</taxon>
        <taxon>Burkholderiales</taxon>
        <taxon>Burkholderiaceae</taxon>
        <taxon>Pararobbsia</taxon>
    </lineage>
</organism>
<comment type="caution">
    <text evidence="2">The sequence shown here is derived from an EMBL/GenBank/DDBJ whole genome shotgun (WGS) entry which is preliminary data.</text>
</comment>
<protein>
    <submittedName>
        <fullName evidence="2">Uncharacterized protein</fullName>
    </submittedName>
</protein>
<name>A0A494Y0I1_9BURK</name>
<feature type="region of interest" description="Disordered" evidence="1">
    <location>
        <begin position="74"/>
        <end position="93"/>
    </location>
</feature>
<reference evidence="2 3" key="1">
    <citation type="submission" date="2018-10" db="EMBL/GenBank/DDBJ databases">
        <title>Robbsia sp. DHC34, isolated from soil.</title>
        <authorList>
            <person name="Gao Z.-H."/>
            <person name="Qiu L.-H."/>
        </authorList>
    </citation>
    <scope>NUCLEOTIDE SEQUENCE [LARGE SCALE GENOMIC DNA]</scope>
    <source>
        <strain evidence="2 3">DHC34</strain>
    </source>
</reference>